<dbReference type="Proteomes" id="UP000037688">
    <property type="component" value="Unassembled WGS sequence"/>
</dbReference>
<reference evidence="2 3" key="1">
    <citation type="submission" date="2015-08" db="EMBL/GenBank/DDBJ databases">
        <title>Draft genome sequence of cellulolytic and xylanolytic Paenibacillus sp. A59, isolated from a decaying forest soil from Patagonia, Argentina.</title>
        <authorList>
            <person name="Ghio S."/>
            <person name="Caceres A.M."/>
            <person name="Talia P."/>
            <person name="Grasso D."/>
            <person name="Campos E."/>
        </authorList>
    </citation>
    <scope>NUCLEOTIDE SEQUENCE [LARGE SCALE GENOMIC DNA]</scope>
    <source>
        <strain evidence="2 3">A59</strain>
    </source>
</reference>
<keyword evidence="3" id="KW-1185">Reference proteome</keyword>
<dbReference type="AlphaFoldDB" id="A0A0M9BJS7"/>
<name>A0A0M9BJS7_9BACL</name>
<dbReference type="PATRIC" id="fig|1705561.3.peg.5704"/>
<evidence type="ECO:0000313" key="2">
    <source>
        <dbReference type="EMBL" id="KOY13389.1"/>
    </source>
</evidence>
<sequence>MPHTPRVCSYCHEKMAEDEFKCKSCGNLVATRTILPEQPYMIENDESVLDRYSMVLLVLMTLFLPPVAMTIGGVMLFDDNTYKQDTGKLLVTGAFVVMFILTIILFAGSGTLTINF</sequence>
<organism evidence="2 3">
    <name type="scientific">Paenibacillus xylanivorans</name>
    <dbReference type="NCBI Taxonomy" id="1705561"/>
    <lineage>
        <taxon>Bacteria</taxon>
        <taxon>Bacillati</taxon>
        <taxon>Bacillota</taxon>
        <taxon>Bacilli</taxon>
        <taxon>Bacillales</taxon>
        <taxon>Paenibacillaceae</taxon>
        <taxon>Paenibacillus</taxon>
    </lineage>
</organism>
<feature type="transmembrane region" description="Helical" evidence="1">
    <location>
        <begin position="89"/>
        <end position="114"/>
    </location>
</feature>
<keyword evidence="1" id="KW-1133">Transmembrane helix</keyword>
<evidence type="ECO:0000256" key="1">
    <source>
        <dbReference type="SAM" id="Phobius"/>
    </source>
</evidence>
<dbReference type="OrthoDB" id="2621228at2"/>
<evidence type="ECO:0000313" key="3">
    <source>
        <dbReference type="Proteomes" id="UP000037688"/>
    </source>
</evidence>
<protein>
    <submittedName>
        <fullName evidence="2">Uncharacterized protein</fullName>
    </submittedName>
</protein>
<dbReference type="EMBL" id="LITU01000081">
    <property type="protein sequence ID" value="KOY13389.1"/>
    <property type="molecule type" value="Genomic_DNA"/>
</dbReference>
<dbReference type="RefSeq" id="WP_053783737.1">
    <property type="nucleotide sequence ID" value="NZ_LITU01000081.1"/>
</dbReference>
<keyword evidence="1" id="KW-0472">Membrane</keyword>
<feature type="transmembrane region" description="Helical" evidence="1">
    <location>
        <begin position="54"/>
        <end position="77"/>
    </location>
</feature>
<proteinExistence type="predicted"/>
<gene>
    <name evidence="2" type="ORF">AMS66_27125</name>
</gene>
<accession>A0A0M9BJS7</accession>
<comment type="caution">
    <text evidence="2">The sequence shown here is derived from an EMBL/GenBank/DDBJ whole genome shotgun (WGS) entry which is preliminary data.</text>
</comment>
<keyword evidence="1" id="KW-0812">Transmembrane</keyword>